<name>A0A7C9GQU9_9GAMM</name>
<dbReference type="AlphaFoldDB" id="A0A7C9GQU9"/>
<sequence>MKETNPVIFNEVCQQFETPHICMKGYKPFAGEIFNKAFMGNNHTLVDRIQKSTFRFTDKI</sequence>
<dbReference type="Proteomes" id="UP000481739">
    <property type="component" value="Unassembled WGS sequence"/>
</dbReference>
<proteinExistence type="predicted"/>
<accession>A0A7C9GQU9</accession>
<organism evidence="1 2">
    <name type="scientific">Photorhabdus khanii</name>
    <dbReference type="NCBI Taxonomy" id="1004150"/>
    <lineage>
        <taxon>Bacteria</taxon>
        <taxon>Pseudomonadati</taxon>
        <taxon>Pseudomonadota</taxon>
        <taxon>Gammaproteobacteria</taxon>
        <taxon>Enterobacterales</taxon>
        <taxon>Morganellaceae</taxon>
        <taxon>Photorhabdus</taxon>
    </lineage>
</organism>
<gene>
    <name evidence="1" type="ORF">GEA64_18150</name>
</gene>
<dbReference type="EMBL" id="WHZZ01000009">
    <property type="protein sequence ID" value="MQL49759.1"/>
    <property type="molecule type" value="Genomic_DNA"/>
</dbReference>
<reference evidence="1 2" key="1">
    <citation type="journal article" date="2019" name="Nature">
        <title>A new antibiotic selectively kills Gram-negative pathogens.</title>
        <authorList>
            <person name="Imai Y."/>
            <person name="Meyer K.J."/>
            <person name="Iinishi A."/>
            <person name="Favre-Godal Q."/>
            <person name="Green R."/>
            <person name="Manuse S."/>
            <person name="Caboni M."/>
            <person name="Mori M."/>
            <person name="Niles S."/>
            <person name="Ghiglieri M."/>
            <person name="Honrao C."/>
            <person name="Ma X."/>
            <person name="Guo J.J."/>
            <person name="Makriyannis A."/>
            <person name="Linares-Otoya L."/>
            <person name="Boehringer N."/>
            <person name="Wuisan Z.G."/>
            <person name="Kaur H."/>
            <person name="Wu R."/>
            <person name="Mateus A."/>
            <person name="Typas A."/>
            <person name="Savitski M.M."/>
            <person name="Espinoza J.L."/>
            <person name="O'Rourke A."/>
            <person name="Nelson K.E."/>
            <person name="Hiller S."/>
            <person name="Noinaj N."/>
            <person name="Schaeberle T.F."/>
            <person name="D'Onofrio A."/>
            <person name="Lewis K."/>
        </authorList>
    </citation>
    <scope>NUCLEOTIDE SEQUENCE [LARGE SCALE GENOMIC DNA]</scope>
    <source>
        <strain evidence="1 2">HGB 1456</strain>
    </source>
</reference>
<protein>
    <submittedName>
        <fullName evidence="1">Uncharacterized protein</fullName>
    </submittedName>
</protein>
<evidence type="ECO:0000313" key="1">
    <source>
        <dbReference type="EMBL" id="MQL49759.1"/>
    </source>
</evidence>
<evidence type="ECO:0000313" key="2">
    <source>
        <dbReference type="Proteomes" id="UP000481739"/>
    </source>
</evidence>
<dbReference type="RefSeq" id="WP_036844858.1">
    <property type="nucleotide sequence ID" value="NZ_CAWOZU010000024.1"/>
</dbReference>
<comment type="caution">
    <text evidence="1">The sequence shown here is derived from an EMBL/GenBank/DDBJ whole genome shotgun (WGS) entry which is preliminary data.</text>
</comment>